<organism evidence="2 3">
    <name type="scientific">Desulfobotulus pelophilus</name>
    <dbReference type="NCBI Taxonomy" id="2823377"/>
    <lineage>
        <taxon>Bacteria</taxon>
        <taxon>Pseudomonadati</taxon>
        <taxon>Thermodesulfobacteriota</taxon>
        <taxon>Desulfobacteria</taxon>
        <taxon>Desulfobacterales</taxon>
        <taxon>Desulfobacteraceae</taxon>
        <taxon>Desulfobotulus</taxon>
    </lineage>
</organism>
<sequence>MAKLWKVLCLVSMLGMLGMPVLAGDEEVWQSIFNNIPSEKEIIKNELQTGRLYNATVVFTVEGVQGDNGVLRESDTIDLTLEGRGVAPMSFRGTKEDLVIWAETNRTALFKAVFGNAPDVAASGMTSTQSLAQSAFMSSVYMAPNTRTGMGAVATDSGGAVSFIPVSNKDIVISGQHDRMKIGDDKATGSSGIMAYEWRFGDSMRHSAGISIPYRQLDVDDSLDTEYKHAAMMPFFKKRWYRSNGVLEWMVNGTLGVTYLKSKVFTDGGGYLEYGGGTGIRYSHALTANAIVNAGIMYQGLKKEIPSDLVPDEVRWISDALNDLPWEHNVIPSVGTIVNLMDGRLTLKGEVFRVHQVQNEVVDGYEYQTVVFGMATVRPWSWFSCSLGYKESFELKDITDRSYIIDFTITW</sequence>
<feature type="signal peptide" evidence="1">
    <location>
        <begin position="1"/>
        <end position="23"/>
    </location>
</feature>
<dbReference type="Proteomes" id="UP001209681">
    <property type="component" value="Unassembled WGS sequence"/>
</dbReference>
<dbReference type="EMBL" id="JAPFPW010000013">
    <property type="protein sequence ID" value="MCW7754634.1"/>
    <property type="molecule type" value="Genomic_DNA"/>
</dbReference>
<accession>A0ABT3NAY5</accession>
<evidence type="ECO:0000256" key="1">
    <source>
        <dbReference type="SAM" id="SignalP"/>
    </source>
</evidence>
<dbReference type="RefSeq" id="WP_265425544.1">
    <property type="nucleotide sequence ID" value="NZ_JAPFPW010000013.1"/>
</dbReference>
<reference evidence="2 3" key="1">
    <citation type="submission" date="2022-11" db="EMBL/GenBank/DDBJ databases">
        <title>Desulfobotulus tamanensis H1 sp. nov. - anaerobic, alkaliphilic, sulphate reducing bacterium isolated from terrestrial mud volcano.</title>
        <authorList>
            <person name="Frolova A."/>
            <person name="Merkel A.Y."/>
            <person name="Slobodkin A.I."/>
        </authorList>
    </citation>
    <scope>NUCLEOTIDE SEQUENCE [LARGE SCALE GENOMIC DNA]</scope>
    <source>
        <strain evidence="2 3">H1</strain>
    </source>
</reference>
<keyword evidence="3" id="KW-1185">Reference proteome</keyword>
<gene>
    <name evidence="2" type="ORF">OOT00_11625</name>
</gene>
<evidence type="ECO:0000313" key="2">
    <source>
        <dbReference type="EMBL" id="MCW7754634.1"/>
    </source>
</evidence>
<feature type="chain" id="PRO_5046114341" evidence="1">
    <location>
        <begin position="24"/>
        <end position="411"/>
    </location>
</feature>
<evidence type="ECO:0000313" key="3">
    <source>
        <dbReference type="Proteomes" id="UP001209681"/>
    </source>
</evidence>
<keyword evidence="1" id="KW-0732">Signal</keyword>
<name>A0ABT3NAY5_9BACT</name>
<protein>
    <submittedName>
        <fullName evidence="2">Uncharacterized protein</fullName>
    </submittedName>
</protein>
<comment type="caution">
    <text evidence="2">The sequence shown here is derived from an EMBL/GenBank/DDBJ whole genome shotgun (WGS) entry which is preliminary data.</text>
</comment>
<proteinExistence type="predicted"/>